<evidence type="ECO:0000313" key="2">
    <source>
        <dbReference type="Proteomes" id="UP000317893"/>
    </source>
</evidence>
<dbReference type="RefSeq" id="WP_170185698.1">
    <property type="nucleotide sequence ID" value="NZ_BAAAPR010000007.1"/>
</dbReference>
<comment type="caution">
    <text evidence="1">The sequence shown here is derived from an EMBL/GenBank/DDBJ whole genome shotgun (WGS) entry which is preliminary data.</text>
</comment>
<proteinExistence type="predicted"/>
<keyword evidence="2" id="KW-1185">Reference proteome</keyword>
<gene>
    <name evidence="1" type="ORF">FB458_3054</name>
</gene>
<organism evidence="1 2">
    <name type="scientific">Lapillicoccus jejuensis</name>
    <dbReference type="NCBI Taxonomy" id="402171"/>
    <lineage>
        <taxon>Bacteria</taxon>
        <taxon>Bacillati</taxon>
        <taxon>Actinomycetota</taxon>
        <taxon>Actinomycetes</taxon>
        <taxon>Micrococcales</taxon>
        <taxon>Intrasporangiaceae</taxon>
        <taxon>Lapillicoccus</taxon>
    </lineage>
</organism>
<dbReference type="AlphaFoldDB" id="A0A542E3M1"/>
<name>A0A542E3M1_9MICO</name>
<reference evidence="1 2" key="1">
    <citation type="submission" date="2019-06" db="EMBL/GenBank/DDBJ databases">
        <title>Sequencing the genomes of 1000 actinobacteria strains.</title>
        <authorList>
            <person name="Klenk H.-P."/>
        </authorList>
    </citation>
    <scope>NUCLEOTIDE SEQUENCE [LARGE SCALE GENOMIC DNA]</scope>
    <source>
        <strain evidence="1 2">DSM 18607</strain>
    </source>
</reference>
<accession>A0A542E3M1</accession>
<dbReference type="EMBL" id="VFMN01000001">
    <property type="protein sequence ID" value="TQJ09938.1"/>
    <property type="molecule type" value="Genomic_DNA"/>
</dbReference>
<protein>
    <submittedName>
        <fullName evidence="1">Uncharacterized protein</fullName>
    </submittedName>
</protein>
<dbReference type="Proteomes" id="UP000317893">
    <property type="component" value="Unassembled WGS sequence"/>
</dbReference>
<sequence length="45" mass="4957">MRADDRPAEVRAFEAASKLKLGAWESVESIAILVQSCPKARRELG</sequence>
<evidence type="ECO:0000313" key="1">
    <source>
        <dbReference type="EMBL" id="TQJ09938.1"/>
    </source>
</evidence>